<dbReference type="InterPro" id="IPR010998">
    <property type="entry name" value="Integrase_recombinase_N"/>
</dbReference>
<keyword evidence="3" id="KW-0233">DNA recombination</keyword>
<name>A0A0D6JQV2_9EURY</name>
<feature type="domain" description="Tyr recombinase" evidence="5">
    <location>
        <begin position="116"/>
        <end position="333"/>
    </location>
</feature>
<evidence type="ECO:0000256" key="2">
    <source>
        <dbReference type="ARBA" id="ARBA00023125"/>
    </source>
</evidence>
<dbReference type="InterPro" id="IPR044068">
    <property type="entry name" value="CB"/>
</dbReference>
<proteinExistence type="predicted"/>
<dbReference type="InterPro" id="IPR050090">
    <property type="entry name" value="Tyrosine_recombinase_XerCD"/>
</dbReference>
<dbReference type="Gene3D" id="1.10.150.130">
    <property type="match status" value="1"/>
</dbReference>
<gene>
    <name evidence="7" type="primary">xerC_11</name>
    <name evidence="7" type="ORF">BN996_01711</name>
</gene>
<dbReference type="GO" id="GO:0003677">
    <property type="term" value="F:DNA binding"/>
    <property type="evidence" value="ECO:0007669"/>
    <property type="project" value="UniProtKB-UniRule"/>
</dbReference>
<keyword evidence="2 4" id="KW-0238">DNA-binding</keyword>
<dbReference type="InterPro" id="IPR013762">
    <property type="entry name" value="Integrase-like_cat_sf"/>
</dbReference>
<dbReference type="InterPro" id="IPR002104">
    <property type="entry name" value="Integrase_catalytic"/>
</dbReference>
<dbReference type="OrthoDB" id="198497at2157"/>
<evidence type="ECO:0000313" key="8">
    <source>
        <dbReference type="Proteomes" id="UP000198902"/>
    </source>
</evidence>
<dbReference type="PANTHER" id="PTHR30349">
    <property type="entry name" value="PHAGE INTEGRASE-RELATED"/>
    <property type="match status" value="1"/>
</dbReference>
<feature type="domain" description="Core-binding (CB)" evidence="6">
    <location>
        <begin position="8"/>
        <end position="92"/>
    </location>
</feature>
<keyword evidence="1" id="KW-0229">DNA integration</keyword>
<dbReference type="GO" id="GO:0015074">
    <property type="term" value="P:DNA integration"/>
    <property type="evidence" value="ECO:0007669"/>
    <property type="project" value="UniProtKB-KW"/>
</dbReference>
<evidence type="ECO:0000256" key="1">
    <source>
        <dbReference type="ARBA" id="ARBA00022908"/>
    </source>
</evidence>
<dbReference type="AlphaFoldDB" id="A0A0D6JQV2"/>
<organism evidence="7 8">
    <name type="scientific">Haloferax massiliensis</name>
    <dbReference type="NCBI Taxonomy" id="1476858"/>
    <lineage>
        <taxon>Archaea</taxon>
        <taxon>Methanobacteriati</taxon>
        <taxon>Methanobacteriota</taxon>
        <taxon>Stenosarchaea group</taxon>
        <taxon>Halobacteria</taxon>
        <taxon>Halobacteriales</taxon>
        <taxon>Haloferacaceae</taxon>
        <taxon>Haloferax</taxon>
    </lineage>
</organism>
<dbReference type="Proteomes" id="UP000198902">
    <property type="component" value="Unassembled WGS sequence"/>
</dbReference>
<evidence type="ECO:0000259" key="5">
    <source>
        <dbReference type="PROSITE" id="PS51898"/>
    </source>
</evidence>
<dbReference type="CDD" id="cd00397">
    <property type="entry name" value="DNA_BRE_C"/>
    <property type="match status" value="1"/>
</dbReference>
<dbReference type="PROSITE" id="PS51900">
    <property type="entry name" value="CB"/>
    <property type="match status" value="1"/>
</dbReference>
<dbReference type="EMBL" id="CSTE01000002">
    <property type="protein sequence ID" value="CQR50234.1"/>
    <property type="molecule type" value="Genomic_DNA"/>
</dbReference>
<dbReference type="Pfam" id="PF02899">
    <property type="entry name" value="Phage_int_SAM_1"/>
    <property type="match status" value="1"/>
</dbReference>
<evidence type="ECO:0000313" key="7">
    <source>
        <dbReference type="EMBL" id="CQR50234.1"/>
    </source>
</evidence>
<evidence type="ECO:0000256" key="4">
    <source>
        <dbReference type="PROSITE-ProRule" id="PRU01248"/>
    </source>
</evidence>
<accession>A0A0D6JQV2</accession>
<dbReference type="PROSITE" id="PS51898">
    <property type="entry name" value="TYR_RECOMBINASE"/>
    <property type="match status" value="1"/>
</dbReference>
<dbReference type="GO" id="GO:0006310">
    <property type="term" value="P:DNA recombination"/>
    <property type="evidence" value="ECO:0007669"/>
    <property type="project" value="UniProtKB-KW"/>
</dbReference>
<evidence type="ECO:0000259" key="6">
    <source>
        <dbReference type="PROSITE" id="PS51900"/>
    </source>
</evidence>
<keyword evidence="8" id="KW-1185">Reference proteome</keyword>
<evidence type="ECO:0000256" key="3">
    <source>
        <dbReference type="ARBA" id="ARBA00023172"/>
    </source>
</evidence>
<reference evidence="8" key="1">
    <citation type="submission" date="2015-03" db="EMBL/GenBank/DDBJ databases">
        <authorList>
            <person name="Urmite Genomes"/>
        </authorList>
    </citation>
    <scope>NUCLEOTIDE SEQUENCE [LARGE SCALE GENOMIC DNA]</scope>
    <source>
        <strain evidence="8">Arc-Hr</strain>
    </source>
</reference>
<dbReference type="SUPFAM" id="SSF56349">
    <property type="entry name" value="DNA breaking-rejoining enzymes"/>
    <property type="match status" value="1"/>
</dbReference>
<dbReference type="RefSeq" id="WP_006600358.1">
    <property type="nucleotide sequence ID" value="NZ_CABLRR010000002.1"/>
</dbReference>
<dbReference type="InterPro" id="IPR004107">
    <property type="entry name" value="Integrase_SAM-like_N"/>
</dbReference>
<dbReference type="Gene3D" id="1.10.443.10">
    <property type="entry name" value="Intergrase catalytic core"/>
    <property type="match status" value="1"/>
</dbReference>
<dbReference type="InterPro" id="IPR011010">
    <property type="entry name" value="DNA_brk_join_enz"/>
</dbReference>
<protein>
    <submittedName>
        <fullName evidence="7">Tyrosine recombinase XerC</fullName>
    </submittedName>
</protein>
<sequence length="345" mass="39882">MSDELRDLSPREARERFLARRAQTQAKATIRSYRNRLNAFVHWCESENVESMADLNGWLVDEYQAYRERQGMSPSTVKGAVVALRQLVKYCHRIEAVDPDLLDKIKVPKLSKAQQTSDETLAAEDALNLLSMYRESRRLYGTAWHAFLEVTWHTGARMGGIRALDLGDFDREERSLEFRHQPETETPLKNKEDGERVVGLPEPVVDALDEYIARERSDKRDEYGRQPLFSCRQGRPSRTTIRSWSYLGTQPCLYRDCPHGRERHACSYTTRGAGSKCPSSRSPHAIRTGSITWQLDRGVPIELVAERVNATPSTIRRYYDKADVHERFRERRRELSASLDIQNHD</sequence>
<dbReference type="PANTHER" id="PTHR30349:SF41">
    <property type="entry name" value="INTEGRASE_RECOMBINASE PROTEIN MJ0367-RELATED"/>
    <property type="match status" value="1"/>
</dbReference>